<dbReference type="CDD" id="cd02969">
    <property type="entry name" value="PRX_like1"/>
    <property type="match status" value="1"/>
</dbReference>
<gene>
    <name evidence="6" type="ORF">DJ568_04510</name>
</gene>
<reference evidence="6 7" key="1">
    <citation type="submission" date="2018-05" db="EMBL/GenBank/DDBJ databases">
        <title>Mucilaginibacter hurinus sp. nov., isolated from briquette warehouse soil.</title>
        <authorList>
            <person name="Choi L."/>
        </authorList>
    </citation>
    <scope>NUCLEOTIDE SEQUENCE [LARGE SCALE GENOMIC DNA]</scope>
    <source>
        <strain evidence="6 7">ZR32</strain>
    </source>
</reference>
<dbReference type="AlphaFoldDB" id="A0A367GT47"/>
<accession>A0A367GT47</accession>
<sequence>MKNLSIIYFATLLLILFINPCFAQEEEVYKTLEVGSQAPNFNLPGIDGKKYTLKSFDKAKVLAIIFTCNHCPAAQAYEDRIKALVTAYRDKGATIIAINPNDPEALRLDELGYTDLNDSFEEMKIRAKDKQFNFIYLDDSATQGTSKAYGAYSTPHSFVLNKDRKVIYTGRIDGNESGGNSEDIKAAIDAGLADKMPAVTKTKTFGCTVKWSSKRADAKASLEKWAKEPVTLEDIDENGLKELLKNPTKKIRLINVWATWCGPCMVEFPDFVMVNRMFRHRDFEFISISADKLNKKDKALEALKKFEASNKNYIFTLDDKYKLIEAIDPQWQGTLPYTLIVEPGGKIVYRVQGSIDLGKLRKAIVNNQYIGRAFQ</sequence>
<dbReference type="SUPFAM" id="SSF52833">
    <property type="entry name" value="Thioredoxin-like"/>
    <property type="match status" value="2"/>
</dbReference>
<dbReference type="EMBL" id="QGDC01000002">
    <property type="protein sequence ID" value="RCH56016.1"/>
    <property type="molecule type" value="Genomic_DNA"/>
</dbReference>
<keyword evidence="2" id="KW-0201">Cytochrome c-type biogenesis</keyword>
<feature type="domain" description="Thioredoxin" evidence="5">
    <location>
        <begin position="32"/>
        <end position="193"/>
    </location>
</feature>
<organism evidence="6 7">
    <name type="scientific">Mucilaginibacter hurinus</name>
    <dbReference type="NCBI Taxonomy" id="2201324"/>
    <lineage>
        <taxon>Bacteria</taxon>
        <taxon>Pseudomonadati</taxon>
        <taxon>Bacteroidota</taxon>
        <taxon>Sphingobacteriia</taxon>
        <taxon>Sphingobacteriales</taxon>
        <taxon>Sphingobacteriaceae</taxon>
        <taxon>Mucilaginibacter</taxon>
    </lineage>
</organism>
<dbReference type="Pfam" id="PF08534">
    <property type="entry name" value="Redoxin"/>
    <property type="match status" value="1"/>
</dbReference>
<dbReference type="Pfam" id="PF00578">
    <property type="entry name" value="AhpC-TSA"/>
    <property type="match status" value="1"/>
</dbReference>
<evidence type="ECO:0000256" key="4">
    <source>
        <dbReference type="SAM" id="SignalP"/>
    </source>
</evidence>
<dbReference type="PANTHER" id="PTHR43640:SF1">
    <property type="entry name" value="THIOREDOXIN-DEPENDENT PEROXIREDOXIN"/>
    <property type="match status" value="1"/>
</dbReference>
<comment type="caution">
    <text evidence="6">The sequence shown here is derived from an EMBL/GenBank/DDBJ whole genome shotgun (WGS) entry which is preliminary data.</text>
</comment>
<evidence type="ECO:0000313" key="6">
    <source>
        <dbReference type="EMBL" id="RCH56016.1"/>
    </source>
</evidence>
<dbReference type="InterPro" id="IPR036249">
    <property type="entry name" value="Thioredoxin-like_sf"/>
</dbReference>
<protein>
    <submittedName>
        <fullName evidence="6">Redoxin</fullName>
    </submittedName>
</protein>
<evidence type="ECO:0000256" key="2">
    <source>
        <dbReference type="ARBA" id="ARBA00022748"/>
    </source>
</evidence>
<dbReference type="Gene3D" id="3.40.30.10">
    <property type="entry name" value="Glutaredoxin"/>
    <property type="match status" value="2"/>
</dbReference>
<dbReference type="GO" id="GO:0016491">
    <property type="term" value="F:oxidoreductase activity"/>
    <property type="evidence" value="ECO:0007669"/>
    <property type="project" value="InterPro"/>
</dbReference>
<dbReference type="Proteomes" id="UP000253209">
    <property type="component" value="Unassembled WGS sequence"/>
</dbReference>
<keyword evidence="7" id="KW-1185">Reference proteome</keyword>
<dbReference type="InterPro" id="IPR013766">
    <property type="entry name" value="Thioredoxin_domain"/>
</dbReference>
<name>A0A367GT47_9SPHI</name>
<dbReference type="PANTHER" id="PTHR43640">
    <property type="entry name" value="OS07G0260300 PROTEIN"/>
    <property type="match status" value="1"/>
</dbReference>
<keyword evidence="4" id="KW-0732">Signal</keyword>
<comment type="subcellular location">
    <subcellularLocation>
        <location evidence="1">Cell envelope</location>
    </subcellularLocation>
</comment>
<dbReference type="OrthoDB" id="9809746at2"/>
<dbReference type="RefSeq" id="WP_114004053.1">
    <property type="nucleotide sequence ID" value="NZ_QGDC01000002.1"/>
</dbReference>
<feature type="domain" description="Thioredoxin" evidence="5">
    <location>
        <begin position="221"/>
        <end position="369"/>
    </location>
</feature>
<dbReference type="GO" id="GO:0030313">
    <property type="term" value="C:cell envelope"/>
    <property type="evidence" value="ECO:0007669"/>
    <property type="project" value="UniProtKB-SubCell"/>
</dbReference>
<evidence type="ECO:0000313" key="7">
    <source>
        <dbReference type="Proteomes" id="UP000253209"/>
    </source>
</evidence>
<evidence type="ECO:0000256" key="1">
    <source>
        <dbReference type="ARBA" id="ARBA00004196"/>
    </source>
</evidence>
<evidence type="ECO:0000259" key="5">
    <source>
        <dbReference type="PROSITE" id="PS51352"/>
    </source>
</evidence>
<feature type="signal peptide" evidence="4">
    <location>
        <begin position="1"/>
        <end position="23"/>
    </location>
</feature>
<dbReference type="GO" id="GO:0017004">
    <property type="term" value="P:cytochrome complex assembly"/>
    <property type="evidence" value="ECO:0007669"/>
    <property type="project" value="UniProtKB-KW"/>
</dbReference>
<keyword evidence="3" id="KW-0676">Redox-active center</keyword>
<dbReference type="InterPro" id="IPR000866">
    <property type="entry name" value="AhpC/TSA"/>
</dbReference>
<proteinExistence type="predicted"/>
<dbReference type="InterPro" id="IPR013740">
    <property type="entry name" value="Redoxin"/>
</dbReference>
<feature type="chain" id="PRO_5016677640" evidence="4">
    <location>
        <begin position="24"/>
        <end position="375"/>
    </location>
</feature>
<dbReference type="PROSITE" id="PS00194">
    <property type="entry name" value="THIOREDOXIN_1"/>
    <property type="match status" value="1"/>
</dbReference>
<dbReference type="InterPro" id="IPR047262">
    <property type="entry name" value="PRX-like1"/>
</dbReference>
<dbReference type="PROSITE" id="PS51352">
    <property type="entry name" value="THIOREDOXIN_2"/>
    <property type="match status" value="2"/>
</dbReference>
<dbReference type="CDD" id="cd02966">
    <property type="entry name" value="TlpA_like_family"/>
    <property type="match status" value="1"/>
</dbReference>
<dbReference type="GO" id="GO:0016209">
    <property type="term" value="F:antioxidant activity"/>
    <property type="evidence" value="ECO:0007669"/>
    <property type="project" value="InterPro"/>
</dbReference>
<evidence type="ECO:0000256" key="3">
    <source>
        <dbReference type="ARBA" id="ARBA00023284"/>
    </source>
</evidence>
<dbReference type="InterPro" id="IPR017937">
    <property type="entry name" value="Thioredoxin_CS"/>
</dbReference>